<organism evidence="2 3">
    <name type="scientific">Papaver atlanticum</name>
    <dbReference type="NCBI Taxonomy" id="357466"/>
    <lineage>
        <taxon>Eukaryota</taxon>
        <taxon>Viridiplantae</taxon>
        <taxon>Streptophyta</taxon>
        <taxon>Embryophyta</taxon>
        <taxon>Tracheophyta</taxon>
        <taxon>Spermatophyta</taxon>
        <taxon>Magnoliopsida</taxon>
        <taxon>Ranunculales</taxon>
        <taxon>Papaveraceae</taxon>
        <taxon>Papaveroideae</taxon>
        <taxon>Papaver</taxon>
    </lineage>
</organism>
<evidence type="ECO:0000313" key="2">
    <source>
        <dbReference type="EMBL" id="KAI3948971.1"/>
    </source>
</evidence>
<dbReference type="AlphaFoldDB" id="A0AAD4XV77"/>
<keyword evidence="1" id="KW-0175">Coiled coil</keyword>
<dbReference type="Proteomes" id="UP001202328">
    <property type="component" value="Unassembled WGS sequence"/>
</dbReference>
<comment type="caution">
    <text evidence="2">The sequence shown here is derived from an EMBL/GenBank/DDBJ whole genome shotgun (WGS) entry which is preliminary data.</text>
</comment>
<feature type="coiled-coil region" evidence="1">
    <location>
        <begin position="90"/>
        <end position="124"/>
    </location>
</feature>
<name>A0AAD4XV77_9MAGN</name>
<gene>
    <name evidence="2" type="ORF">MKW98_021577</name>
</gene>
<protein>
    <submittedName>
        <fullName evidence="2">Uncharacterized protein</fullName>
    </submittedName>
</protein>
<accession>A0AAD4XV77</accession>
<proteinExistence type="predicted"/>
<evidence type="ECO:0000313" key="3">
    <source>
        <dbReference type="Proteomes" id="UP001202328"/>
    </source>
</evidence>
<reference evidence="2" key="1">
    <citation type="submission" date="2022-04" db="EMBL/GenBank/DDBJ databases">
        <title>A functionally conserved STORR gene fusion in Papaver species that diverged 16.8 million years ago.</title>
        <authorList>
            <person name="Catania T."/>
        </authorList>
    </citation>
    <scope>NUCLEOTIDE SEQUENCE</scope>
    <source>
        <strain evidence="2">S-188037</strain>
    </source>
</reference>
<dbReference type="EMBL" id="JAJJMB010003208">
    <property type="protein sequence ID" value="KAI3948971.1"/>
    <property type="molecule type" value="Genomic_DNA"/>
</dbReference>
<sequence>MDYQQMQTGNSMEIDLQSNSMEVDGSVGVLAQVVKPIEDIYPVPAATQTSDLTGVEEAVAEVAVSSAPKQDKFPGAGQLYEEVFAEEKKLQEALAQQDQAKARVIEAEQQLILAKEQLADLETKIPPLLMAKQNFQNKCGGPLLLFNAGTNLSPVTAPIQEDATRIEEPMADSNSETVPMPFKEIVRKTLLASTCSLVLP</sequence>
<evidence type="ECO:0000256" key="1">
    <source>
        <dbReference type="SAM" id="Coils"/>
    </source>
</evidence>
<keyword evidence="3" id="KW-1185">Reference proteome</keyword>